<evidence type="ECO:0000313" key="3">
    <source>
        <dbReference type="Proteomes" id="UP000499080"/>
    </source>
</evidence>
<feature type="region of interest" description="Disordered" evidence="1">
    <location>
        <begin position="1"/>
        <end position="22"/>
    </location>
</feature>
<reference evidence="2 3" key="1">
    <citation type="journal article" date="2019" name="Sci. Rep.">
        <title>Orb-weaving spider Araneus ventricosus genome elucidates the spidroin gene catalogue.</title>
        <authorList>
            <person name="Kono N."/>
            <person name="Nakamura H."/>
            <person name="Ohtoshi R."/>
            <person name="Moran D.A.P."/>
            <person name="Shinohara A."/>
            <person name="Yoshida Y."/>
            <person name="Fujiwara M."/>
            <person name="Mori M."/>
            <person name="Tomita M."/>
            <person name="Arakawa K."/>
        </authorList>
    </citation>
    <scope>NUCLEOTIDE SEQUENCE [LARGE SCALE GENOMIC DNA]</scope>
</reference>
<accession>A0A4Y2CMN3</accession>
<comment type="caution">
    <text evidence="2">The sequence shown here is derived from an EMBL/GenBank/DDBJ whole genome shotgun (WGS) entry which is preliminary data.</text>
</comment>
<dbReference type="OrthoDB" id="10051775at2759"/>
<proteinExistence type="predicted"/>
<evidence type="ECO:0000313" key="2">
    <source>
        <dbReference type="EMBL" id="GBM05429.1"/>
    </source>
</evidence>
<sequence>MEIEDRRRREQMEIEDTRRREQMEFDQQKLRLENESCRSQSDRVVTAQCSAKPKIDLHNILQKFDPRYNDISLYLILFERQAKRAEIHKKHWVSYLIGLLPSEISQIITREDDEVTEDYEKI</sequence>
<name>A0A4Y2CMN3_ARAVE</name>
<evidence type="ECO:0000256" key="1">
    <source>
        <dbReference type="SAM" id="MobiDB-lite"/>
    </source>
</evidence>
<dbReference type="AlphaFoldDB" id="A0A4Y2CMN3"/>
<gene>
    <name evidence="2" type="ORF">AVEN_94731_1</name>
</gene>
<organism evidence="2 3">
    <name type="scientific">Araneus ventricosus</name>
    <name type="common">Orbweaver spider</name>
    <name type="synonym">Epeira ventricosa</name>
    <dbReference type="NCBI Taxonomy" id="182803"/>
    <lineage>
        <taxon>Eukaryota</taxon>
        <taxon>Metazoa</taxon>
        <taxon>Ecdysozoa</taxon>
        <taxon>Arthropoda</taxon>
        <taxon>Chelicerata</taxon>
        <taxon>Arachnida</taxon>
        <taxon>Araneae</taxon>
        <taxon>Araneomorphae</taxon>
        <taxon>Entelegynae</taxon>
        <taxon>Araneoidea</taxon>
        <taxon>Araneidae</taxon>
        <taxon>Araneus</taxon>
    </lineage>
</organism>
<dbReference type="EMBL" id="BGPR01000215">
    <property type="protein sequence ID" value="GBM05429.1"/>
    <property type="molecule type" value="Genomic_DNA"/>
</dbReference>
<dbReference type="Proteomes" id="UP000499080">
    <property type="component" value="Unassembled WGS sequence"/>
</dbReference>
<protein>
    <submittedName>
        <fullName evidence="2">Uncharacterized protein</fullName>
    </submittedName>
</protein>
<keyword evidence="3" id="KW-1185">Reference proteome</keyword>